<evidence type="ECO:0000256" key="4">
    <source>
        <dbReference type="ARBA" id="ARBA00023040"/>
    </source>
</evidence>
<dbReference type="Gene3D" id="1.20.1070.10">
    <property type="entry name" value="Rhodopsin 7-helix transmembrane proteins"/>
    <property type="match status" value="1"/>
</dbReference>
<evidence type="ECO:0000256" key="7">
    <source>
        <dbReference type="ARBA" id="ARBA00023224"/>
    </source>
</evidence>
<dbReference type="Pfam" id="PF00001">
    <property type="entry name" value="7tm_1"/>
    <property type="match status" value="1"/>
</dbReference>
<dbReference type="RefSeq" id="XP_012941362.2">
    <property type="nucleotide sequence ID" value="XM_013085908.2"/>
</dbReference>
<feature type="transmembrane region" description="Helical" evidence="8">
    <location>
        <begin position="63"/>
        <end position="84"/>
    </location>
</feature>
<feature type="domain" description="G-protein coupled receptors family 1 profile" evidence="9">
    <location>
        <begin position="77"/>
        <end position="339"/>
    </location>
</feature>
<accession>A0ABM1A5R9</accession>
<evidence type="ECO:0000256" key="2">
    <source>
        <dbReference type="ARBA" id="ARBA00022692"/>
    </source>
</evidence>
<feature type="transmembrane region" description="Helical" evidence="8">
    <location>
        <begin position="137"/>
        <end position="160"/>
    </location>
</feature>
<evidence type="ECO:0000259" key="9">
    <source>
        <dbReference type="PROSITE" id="PS50262"/>
    </source>
</evidence>
<feature type="non-terminal residue" evidence="11">
    <location>
        <position position="339"/>
    </location>
</feature>
<dbReference type="InterPro" id="IPR000276">
    <property type="entry name" value="GPCR_Rhodpsn"/>
</dbReference>
<feature type="transmembrane region" description="Helical" evidence="8">
    <location>
        <begin position="282"/>
        <end position="309"/>
    </location>
</feature>
<evidence type="ECO:0000256" key="5">
    <source>
        <dbReference type="ARBA" id="ARBA00023136"/>
    </source>
</evidence>
<keyword evidence="10" id="KW-1185">Reference proteome</keyword>
<sequence length="339" mass="37469">MANNDNNIITTRTSDVTLLGWSLLRLHQPNSSSPAPRAGVTALPVYVSPISFEARVVVLAVNYNFLCMIICTLGTAANVLNLIVFKKQGFNDSVNVSLFGLAISDLGCLLTLLWLSICHNPLFYNLDLPFDPVEVQYVTAGRPYLLFTRISSWITTFVTLKRYLCVTFPMKVNGLITPRRTAVVIVIIYVLFAASVAPVYYISRLAWRFNPARNRTILGLVFTEDREAIESVSFTVNNVAIQIVSLVCVVACTAALVVRLNRRTSWLRGVASDSSSSKDKKVVKMVVVIATVFSVSFTPITLINVGMVLDPQFTTVGRRENLFHIVCSFAFVLEAINSS</sequence>
<dbReference type="PANTHER" id="PTHR24243">
    <property type="entry name" value="G-PROTEIN COUPLED RECEPTOR"/>
    <property type="match status" value="1"/>
</dbReference>
<protein>
    <submittedName>
        <fullName evidence="11">Uncharacterized protein LOC101852641</fullName>
    </submittedName>
</protein>
<feature type="transmembrane region" description="Helical" evidence="8">
    <location>
        <begin position="239"/>
        <end position="261"/>
    </location>
</feature>
<name>A0ABM1A5R9_APLCA</name>
<reference evidence="11" key="1">
    <citation type="submission" date="2025-08" db="UniProtKB">
        <authorList>
            <consortium name="RefSeq"/>
        </authorList>
    </citation>
    <scope>IDENTIFICATION</scope>
</reference>
<dbReference type="SUPFAM" id="SSF81321">
    <property type="entry name" value="Family A G protein-coupled receptor-like"/>
    <property type="match status" value="1"/>
</dbReference>
<dbReference type="GeneID" id="101852641"/>
<evidence type="ECO:0000256" key="1">
    <source>
        <dbReference type="ARBA" id="ARBA00004141"/>
    </source>
</evidence>
<evidence type="ECO:0000256" key="8">
    <source>
        <dbReference type="SAM" id="Phobius"/>
    </source>
</evidence>
<keyword evidence="5 8" id="KW-0472">Membrane</keyword>
<dbReference type="InterPro" id="IPR017452">
    <property type="entry name" value="GPCR_Rhodpsn_7TM"/>
</dbReference>
<dbReference type="PRINTS" id="PR00237">
    <property type="entry name" value="GPCRRHODOPSN"/>
</dbReference>
<dbReference type="PANTHER" id="PTHR24243:SF208">
    <property type="entry name" value="PYROKININ-1 RECEPTOR"/>
    <property type="match status" value="1"/>
</dbReference>
<feature type="transmembrane region" description="Helical" evidence="8">
    <location>
        <begin position="181"/>
        <end position="202"/>
    </location>
</feature>
<keyword evidence="3 8" id="KW-1133">Transmembrane helix</keyword>
<dbReference type="PROSITE" id="PS50262">
    <property type="entry name" value="G_PROTEIN_RECEP_F1_2"/>
    <property type="match status" value="1"/>
</dbReference>
<evidence type="ECO:0000313" key="11">
    <source>
        <dbReference type="RefSeq" id="XP_012941362.2"/>
    </source>
</evidence>
<keyword evidence="4" id="KW-0297">G-protein coupled receptor</keyword>
<organism evidence="10 11">
    <name type="scientific">Aplysia californica</name>
    <name type="common">California sea hare</name>
    <dbReference type="NCBI Taxonomy" id="6500"/>
    <lineage>
        <taxon>Eukaryota</taxon>
        <taxon>Metazoa</taxon>
        <taxon>Spiralia</taxon>
        <taxon>Lophotrochozoa</taxon>
        <taxon>Mollusca</taxon>
        <taxon>Gastropoda</taxon>
        <taxon>Heterobranchia</taxon>
        <taxon>Euthyneura</taxon>
        <taxon>Tectipleura</taxon>
        <taxon>Aplysiida</taxon>
        <taxon>Aplysioidea</taxon>
        <taxon>Aplysiidae</taxon>
        <taxon>Aplysia</taxon>
    </lineage>
</organism>
<keyword evidence="6" id="KW-0675">Receptor</keyword>
<feature type="transmembrane region" description="Helical" evidence="8">
    <location>
        <begin position="96"/>
        <end position="117"/>
    </location>
</feature>
<evidence type="ECO:0000256" key="3">
    <source>
        <dbReference type="ARBA" id="ARBA00022989"/>
    </source>
</evidence>
<dbReference type="Proteomes" id="UP000694888">
    <property type="component" value="Unplaced"/>
</dbReference>
<gene>
    <name evidence="11" type="primary">LOC101852641</name>
</gene>
<keyword evidence="2 8" id="KW-0812">Transmembrane</keyword>
<comment type="subcellular location">
    <subcellularLocation>
        <location evidence="1">Membrane</location>
        <topology evidence="1">Multi-pass membrane protein</topology>
    </subcellularLocation>
</comment>
<keyword evidence="7" id="KW-0807">Transducer</keyword>
<evidence type="ECO:0000313" key="10">
    <source>
        <dbReference type="Proteomes" id="UP000694888"/>
    </source>
</evidence>
<evidence type="ECO:0000256" key="6">
    <source>
        <dbReference type="ARBA" id="ARBA00023170"/>
    </source>
</evidence>
<proteinExistence type="predicted"/>